<dbReference type="Proteomes" id="UP000265520">
    <property type="component" value="Unassembled WGS sequence"/>
</dbReference>
<dbReference type="EMBL" id="LXQA010123911">
    <property type="protein sequence ID" value="MCI21234.1"/>
    <property type="molecule type" value="Genomic_DNA"/>
</dbReference>
<evidence type="ECO:0000313" key="2">
    <source>
        <dbReference type="Proteomes" id="UP000265520"/>
    </source>
</evidence>
<protein>
    <submittedName>
        <fullName evidence="1">Uncharacterized protein</fullName>
    </submittedName>
</protein>
<feature type="non-terminal residue" evidence="1">
    <location>
        <position position="33"/>
    </location>
</feature>
<name>A0A392QAR5_9FABA</name>
<proteinExistence type="predicted"/>
<sequence>MESSSRTKVTFGGVCNEDQMLAVAQWMSGGVVS</sequence>
<organism evidence="1 2">
    <name type="scientific">Trifolium medium</name>
    <dbReference type="NCBI Taxonomy" id="97028"/>
    <lineage>
        <taxon>Eukaryota</taxon>
        <taxon>Viridiplantae</taxon>
        <taxon>Streptophyta</taxon>
        <taxon>Embryophyta</taxon>
        <taxon>Tracheophyta</taxon>
        <taxon>Spermatophyta</taxon>
        <taxon>Magnoliopsida</taxon>
        <taxon>eudicotyledons</taxon>
        <taxon>Gunneridae</taxon>
        <taxon>Pentapetalae</taxon>
        <taxon>rosids</taxon>
        <taxon>fabids</taxon>
        <taxon>Fabales</taxon>
        <taxon>Fabaceae</taxon>
        <taxon>Papilionoideae</taxon>
        <taxon>50 kb inversion clade</taxon>
        <taxon>NPAAA clade</taxon>
        <taxon>Hologalegina</taxon>
        <taxon>IRL clade</taxon>
        <taxon>Trifolieae</taxon>
        <taxon>Trifolium</taxon>
    </lineage>
</organism>
<reference evidence="1 2" key="1">
    <citation type="journal article" date="2018" name="Front. Plant Sci.">
        <title>Red Clover (Trifolium pratense) and Zigzag Clover (T. medium) - A Picture of Genomic Similarities and Differences.</title>
        <authorList>
            <person name="Dluhosova J."/>
            <person name="Istvanek J."/>
            <person name="Nedelnik J."/>
            <person name="Repkova J."/>
        </authorList>
    </citation>
    <scope>NUCLEOTIDE SEQUENCE [LARGE SCALE GENOMIC DNA]</scope>
    <source>
        <strain evidence="2">cv. 10/8</strain>
        <tissue evidence="1">Leaf</tissue>
    </source>
</reference>
<accession>A0A392QAR5</accession>
<keyword evidence="2" id="KW-1185">Reference proteome</keyword>
<evidence type="ECO:0000313" key="1">
    <source>
        <dbReference type="EMBL" id="MCI21234.1"/>
    </source>
</evidence>
<comment type="caution">
    <text evidence="1">The sequence shown here is derived from an EMBL/GenBank/DDBJ whole genome shotgun (WGS) entry which is preliminary data.</text>
</comment>
<dbReference type="AlphaFoldDB" id="A0A392QAR5"/>